<feature type="domain" description="HAMP" evidence="7">
    <location>
        <begin position="314"/>
        <end position="367"/>
    </location>
</feature>
<dbReference type="HOGENOM" id="CLU_000445_107_19_7"/>
<dbReference type="PANTHER" id="PTHR32089:SF114">
    <property type="entry name" value="METHYL-ACCEPTING CHEMOTAXIS PROTEIN MCPB"/>
    <property type="match status" value="1"/>
</dbReference>
<evidence type="ECO:0000256" key="3">
    <source>
        <dbReference type="PROSITE-ProRule" id="PRU00284"/>
    </source>
</evidence>
<dbReference type="InterPro" id="IPR003660">
    <property type="entry name" value="HAMP_dom"/>
</dbReference>
<dbReference type="eggNOG" id="COG0840">
    <property type="taxonomic scope" value="Bacteria"/>
</dbReference>
<dbReference type="InterPro" id="IPR004089">
    <property type="entry name" value="MCPsignal_dom"/>
</dbReference>
<dbReference type="SUPFAM" id="SSF58104">
    <property type="entry name" value="Methyl-accepting chemotaxis protein (MCP) signaling domain"/>
    <property type="match status" value="1"/>
</dbReference>
<dbReference type="RefSeq" id="WP_008340068.1">
    <property type="nucleotide sequence ID" value="NZ_AFRZ01000001.1"/>
</dbReference>
<dbReference type="PATRIC" id="fig|929558.5.peg.406"/>
<dbReference type="AlphaFoldDB" id="B6BNY0"/>
<name>B6BNY0_SULGG</name>
<dbReference type="Gene3D" id="1.10.287.950">
    <property type="entry name" value="Methyl-accepting chemotaxis protein"/>
    <property type="match status" value="1"/>
</dbReference>
<dbReference type="PANTHER" id="PTHR32089">
    <property type="entry name" value="METHYL-ACCEPTING CHEMOTAXIS PROTEIN MCPB"/>
    <property type="match status" value="1"/>
</dbReference>
<keyword evidence="4" id="KW-0175">Coiled coil</keyword>
<feature type="domain" description="Methyl-accepting transducer" evidence="6">
    <location>
        <begin position="372"/>
        <end position="629"/>
    </location>
</feature>
<protein>
    <submittedName>
        <fullName evidence="8">Methyl-accepting chemotaxis sensory transducer</fullName>
    </submittedName>
</protein>
<dbReference type="GO" id="GO:0016020">
    <property type="term" value="C:membrane"/>
    <property type="evidence" value="ECO:0007669"/>
    <property type="project" value="InterPro"/>
</dbReference>
<sequence>MKNSYSQLTTVRDMKKNQIESFFAERIGDINVLSHSQNLYSMVTDLRDVYNELEVGATEDYPVHNPLAKEKKEKHEVFFQEYMKEYGYYDIFIIGAEHGHVMYTAAKESDYGANLTHGSLKNSGLGEAYRLAVKNNSPTFVDMKPYAPSNGAPAMFLSTPVKVGGEIKAVLVFQISDSSINKIMQYRGGYGDSQEDYLVGPDKLMRSDSFLDPTGHSLKASFANPSTGSVDTEASREALAGSTETKIVIDYNGNPVLSSFSTIHIGEDFKWAIISEIDEAEVLIVPNSIRNSIIMWSVIILLIMISISIIAVNASIIKPINKFKETLLTIGDNKNLTLKVDENAPLELSQIAISFNGLMTSLKELIDTSKQSSSENASISHELSTTALGVGENVEKSVSVVEAATQKAIHIKNEINNAITDAQESKEDIIKANQNLNEARDDVISLTAQVQRSAELEVELAERMNALSHDANEVKVVLEVISDIAEQTNLLALNAAIEAARAGEHGRGFAVVADEVRKLAERTQKSLTEINATINVIVQSIGDVSGQMSSNSEDIQKLSDMAIKVEEKINISVQIVDEAVSASDRTVTDFEKTGNDVESIVNQITQINDISLVNARNVEEIAAAADHLNSMTDELHAKLETFNT</sequence>
<dbReference type="SMART" id="SM00304">
    <property type="entry name" value="HAMP"/>
    <property type="match status" value="2"/>
</dbReference>
<dbReference type="GO" id="GO:0004888">
    <property type="term" value="F:transmembrane signaling receptor activity"/>
    <property type="evidence" value="ECO:0007669"/>
    <property type="project" value="InterPro"/>
</dbReference>
<organism evidence="8 9">
    <name type="scientific">Sulfurimonas gotlandica (strain DSM 19862 / JCM 16533 / GD1)</name>
    <dbReference type="NCBI Taxonomy" id="929558"/>
    <lineage>
        <taxon>Bacteria</taxon>
        <taxon>Pseudomonadati</taxon>
        <taxon>Campylobacterota</taxon>
        <taxon>Epsilonproteobacteria</taxon>
        <taxon>Campylobacterales</taxon>
        <taxon>Sulfurimonadaceae</taxon>
        <taxon>Sulfurimonas</taxon>
    </lineage>
</organism>
<dbReference type="PRINTS" id="PR00260">
    <property type="entry name" value="CHEMTRNSDUCR"/>
</dbReference>
<evidence type="ECO:0000256" key="2">
    <source>
        <dbReference type="ARBA" id="ARBA00029447"/>
    </source>
</evidence>
<dbReference type="PROSITE" id="PS50885">
    <property type="entry name" value="HAMP"/>
    <property type="match status" value="1"/>
</dbReference>
<feature type="transmembrane region" description="Helical" evidence="5">
    <location>
        <begin position="293"/>
        <end position="314"/>
    </location>
</feature>
<keyword evidence="5" id="KW-0812">Transmembrane</keyword>
<reference evidence="8 9" key="1">
    <citation type="journal article" date="2012" name="Proc. Natl. Acad. Sci. U.S.A.">
        <title>Genome and physiology of a model Epsilonproteobacterium responsible for sulfide detoxification in marine oxygen depletion zones.</title>
        <authorList>
            <person name="Grote J."/>
            <person name="Schott T."/>
            <person name="Bruckner C.G."/>
            <person name="Glockner F.O."/>
            <person name="Jost G."/>
            <person name="Teeling H."/>
            <person name="Labrenz M."/>
            <person name="Jurgens K."/>
        </authorList>
    </citation>
    <scope>NUCLEOTIDE SEQUENCE [LARGE SCALE GENOMIC DNA]</scope>
    <source>
        <strain evidence="8 9">GD1</strain>
    </source>
</reference>
<dbReference type="SMART" id="SM00283">
    <property type="entry name" value="MA"/>
    <property type="match status" value="1"/>
</dbReference>
<dbReference type="OrthoDB" id="5332496at2"/>
<gene>
    <name evidence="8" type="ORF">SMGD1_0408</name>
</gene>
<comment type="similarity">
    <text evidence="2">Belongs to the methyl-accepting chemotaxis (MCP) protein family.</text>
</comment>
<evidence type="ECO:0000313" key="8">
    <source>
        <dbReference type="EMBL" id="EHP28935.1"/>
    </source>
</evidence>
<proteinExistence type="inferred from homology"/>
<dbReference type="Pfam" id="PF00672">
    <property type="entry name" value="HAMP"/>
    <property type="match status" value="1"/>
</dbReference>
<evidence type="ECO:0000259" key="6">
    <source>
        <dbReference type="PROSITE" id="PS50111"/>
    </source>
</evidence>
<evidence type="ECO:0000259" key="7">
    <source>
        <dbReference type="PROSITE" id="PS50885"/>
    </source>
</evidence>
<feature type="coiled-coil region" evidence="4">
    <location>
        <begin position="415"/>
        <end position="449"/>
    </location>
</feature>
<dbReference type="EMBL" id="AFRZ01000001">
    <property type="protein sequence ID" value="EHP28935.1"/>
    <property type="molecule type" value="Genomic_DNA"/>
</dbReference>
<dbReference type="PROSITE" id="PS50111">
    <property type="entry name" value="CHEMOTAXIS_TRANSDUC_2"/>
    <property type="match status" value="1"/>
</dbReference>
<dbReference type="STRING" id="929558.SMGD1_0408"/>
<evidence type="ECO:0000256" key="4">
    <source>
        <dbReference type="SAM" id="Coils"/>
    </source>
</evidence>
<keyword evidence="5" id="KW-0472">Membrane</keyword>
<accession>B6BNY0</accession>
<dbReference type="GO" id="GO:0006935">
    <property type="term" value="P:chemotaxis"/>
    <property type="evidence" value="ECO:0007669"/>
    <property type="project" value="InterPro"/>
</dbReference>
<keyword evidence="1 3" id="KW-0807">Transducer</keyword>
<keyword evidence="5" id="KW-1133">Transmembrane helix</keyword>
<dbReference type="InterPro" id="IPR004090">
    <property type="entry name" value="Chemotax_Me-accpt_rcpt"/>
</dbReference>
<keyword evidence="9" id="KW-1185">Reference proteome</keyword>
<accession>H1FUS8</accession>
<evidence type="ECO:0000313" key="9">
    <source>
        <dbReference type="Proteomes" id="UP000006431"/>
    </source>
</evidence>
<dbReference type="Proteomes" id="UP000006431">
    <property type="component" value="Unassembled WGS sequence"/>
</dbReference>
<evidence type="ECO:0000256" key="1">
    <source>
        <dbReference type="ARBA" id="ARBA00023224"/>
    </source>
</evidence>
<dbReference type="GO" id="GO:0007165">
    <property type="term" value="P:signal transduction"/>
    <property type="evidence" value="ECO:0007669"/>
    <property type="project" value="UniProtKB-KW"/>
</dbReference>
<evidence type="ECO:0000256" key="5">
    <source>
        <dbReference type="SAM" id="Phobius"/>
    </source>
</evidence>
<comment type="caution">
    <text evidence="8">The sequence shown here is derived from an EMBL/GenBank/DDBJ whole genome shotgun (WGS) entry which is preliminary data.</text>
</comment>
<dbReference type="Pfam" id="PF00015">
    <property type="entry name" value="MCPsignal"/>
    <property type="match status" value="1"/>
</dbReference>